<organism evidence="1 2">
    <name type="scientific">Vanilla planifolia</name>
    <name type="common">Vanilla</name>
    <dbReference type="NCBI Taxonomy" id="51239"/>
    <lineage>
        <taxon>Eukaryota</taxon>
        <taxon>Viridiplantae</taxon>
        <taxon>Streptophyta</taxon>
        <taxon>Embryophyta</taxon>
        <taxon>Tracheophyta</taxon>
        <taxon>Spermatophyta</taxon>
        <taxon>Magnoliopsida</taxon>
        <taxon>Liliopsida</taxon>
        <taxon>Asparagales</taxon>
        <taxon>Orchidaceae</taxon>
        <taxon>Vanilloideae</taxon>
        <taxon>Vanilleae</taxon>
        <taxon>Vanilla</taxon>
    </lineage>
</organism>
<dbReference type="EMBL" id="JADCNM010000008">
    <property type="protein sequence ID" value="KAG0472000.1"/>
    <property type="molecule type" value="Genomic_DNA"/>
</dbReference>
<reference evidence="1 2" key="1">
    <citation type="journal article" date="2020" name="Nat. Food">
        <title>A phased Vanilla planifolia genome enables genetic improvement of flavour and production.</title>
        <authorList>
            <person name="Hasing T."/>
            <person name="Tang H."/>
            <person name="Brym M."/>
            <person name="Khazi F."/>
            <person name="Huang T."/>
            <person name="Chambers A.H."/>
        </authorList>
    </citation>
    <scope>NUCLEOTIDE SEQUENCE [LARGE SCALE GENOMIC DNA]</scope>
    <source>
        <tissue evidence="1">Leaf</tissue>
    </source>
</reference>
<dbReference type="InterPro" id="IPR008480">
    <property type="entry name" value="DUF761_pln"/>
</dbReference>
<gene>
    <name evidence="1" type="ORF">HPP92_016546</name>
</gene>
<dbReference type="AlphaFoldDB" id="A0A835UTG3"/>
<dbReference type="Pfam" id="PF05553">
    <property type="entry name" value="DUF761"/>
    <property type="match status" value="1"/>
</dbReference>
<proteinExistence type="predicted"/>
<sequence>MAVISRLRRAIRKLRFFITFNLRRWLLSSSSSLDRRRLSLPSSPRSSGLFLCSGEELCSPPRVMTRTISGLSASSDDIDKRAEDFIERFHRHLRMERGPLTE</sequence>
<dbReference type="OrthoDB" id="1682876at2759"/>
<accession>A0A835UTG3</accession>
<protein>
    <submittedName>
        <fullName evidence="1">Uncharacterized protein</fullName>
    </submittedName>
</protein>
<name>A0A835UTG3_VANPL</name>
<dbReference type="Proteomes" id="UP000639772">
    <property type="component" value="Unassembled WGS sequence"/>
</dbReference>
<evidence type="ECO:0000313" key="1">
    <source>
        <dbReference type="EMBL" id="KAG0472000.1"/>
    </source>
</evidence>
<comment type="caution">
    <text evidence="1">The sequence shown here is derived from an EMBL/GenBank/DDBJ whole genome shotgun (WGS) entry which is preliminary data.</text>
</comment>
<evidence type="ECO:0000313" key="2">
    <source>
        <dbReference type="Proteomes" id="UP000639772"/>
    </source>
</evidence>